<gene>
    <name evidence="12 14" type="primary">murA</name>
    <name evidence="14" type="ORF">COX37_01890</name>
</gene>
<dbReference type="GO" id="GO:0019277">
    <property type="term" value="P:UDP-N-acetylgalactosamine biosynthetic process"/>
    <property type="evidence" value="ECO:0007669"/>
    <property type="project" value="InterPro"/>
</dbReference>
<evidence type="ECO:0000313" key="15">
    <source>
        <dbReference type="Proteomes" id="UP000229976"/>
    </source>
</evidence>
<sequence length="444" mass="49012">MTYSFFYYTLKKERRKEAKKIIKNMAENFIIRGGVPLSGTVTVSGYKNAAGAILAASLLTEKESVIDNVPLVSDVLNQIEMMEKMGAKIEWLGRNKIKIDPKNIDPKRISSELFEKMRVSVLMIGPLLTRFKELRVPKPGGDKIGLRPITTHLEALKNFGVKIQEKDGFYIFKAPQKMTGKRIVLKEFSVTATENLMMMAVLVKGKTKIEIAAAEPQVQDLGKMLINMGADIKGVGTHTIEIEGVKELSGAKHSICSDPLEVGAFMVAMAITGGSGTIKNVCPDHLSFFFEKMKEIGVNFNVLEDSILMKPCGKFKATKIQALPYPGFPTDLQPHISVLLTQAEGKSLIHEPLYENRFLYMQELRKMGADIEVTDPHRALIFGKRTLLGGNKMISSDIRAGAALVLAALTSKGESIVSGVSQINRGHEDLVKKLRHLGANIREV</sequence>
<evidence type="ECO:0000313" key="14">
    <source>
        <dbReference type="EMBL" id="PIP22823.1"/>
    </source>
</evidence>
<dbReference type="Gene3D" id="3.65.10.10">
    <property type="entry name" value="Enolpyruvate transferase domain"/>
    <property type="match status" value="2"/>
</dbReference>
<evidence type="ECO:0000256" key="10">
    <source>
        <dbReference type="ARBA" id="ARBA00038367"/>
    </source>
</evidence>
<name>A0A2G9YVQ2_9BACT</name>
<keyword evidence="9 12" id="KW-0961">Cell wall biogenesis/degradation</keyword>
<comment type="function">
    <text evidence="12">Cell wall formation. Adds enolpyruvyl to UDP-N-acetylglucosamine.</text>
</comment>
<feature type="binding site" evidence="12">
    <location>
        <begin position="47"/>
        <end position="48"/>
    </location>
    <ligand>
        <name>phosphoenolpyruvate</name>
        <dbReference type="ChEBI" id="CHEBI:58702"/>
    </ligand>
</feature>
<keyword evidence="4 12" id="KW-0132">Cell division</keyword>
<dbReference type="EC" id="2.5.1.7" evidence="12"/>
<organism evidence="14 15">
    <name type="scientific">Candidatus Nealsonbacteria bacterium CG23_combo_of_CG06-09_8_20_14_all_39_17</name>
    <dbReference type="NCBI Taxonomy" id="1974722"/>
    <lineage>
        <taxon>Bacteria</taxon>
        <taxon>Candidatus Nealsoniibacteriota</taxon>
    </lineage>
</organism>
<reference evidence="14 15" key="1">
    <citation type="submission" date="2017-09" db="EMBL/GenBank/DDBJ databases">
        <title>Depth-based differentiation of microbial function through sediment-hosted aquifers and enrichment of novel symbionts in the deep terrestrial subsurface.</title>
        <authorList>
            <person name="Probst A.J."/>
            <person name="Ladd B."/>
            <person name="Jarett J.K."/>
            <person name="Geller-Mcgrath D.E."/>
            <person name="Sieber C.M."/>
            <person name="Emerson J.B."/>
            <person name="Anantharaman K."/>
            <person name="Thomas B.C."/>
            <person name="Malmstrom R."/>
            <person name="Stieglmeier M."/>
            <person name="Klingl A."/>
            <person name="Woyke T."/>
            <person name="Ryan C.M."/>
            <person name="Banfield J.F."/>
        </authorList>
    </citation>
    <scope>NUCLEOTIDE SEQUENCE [LARGE SCALE GENOMIC DNA]</scope>
    <source>
        <strain evidence="14">CG23_combo_of_CG06-09_8_20_14_all_39_17</strain>
    </source>
</reference>
<comment type="similarity">
    <text evidence="10 12">Belongs to the EPSP synthase family. MurA subfamily.</text>
</comment>
<comment type="pathway">
    <text evidence="2 12">Cell wall biogenesis; peptidoglycan biosynthesis.</text>
</comment>
<feature type="active site" description="Proton donor" evidence="12">
    <location>
        <position position="142"/>
    </location>
</feature>
<evidence type="ECO:0000256" key="5">
    <source>
        <dbReference type="ARBA" id="ARBA00022679"/>
    </source>
</evidence>
<keyword evidence="5 12" id="KW-0808">Transferase</keyword>
<dbReference type="NCBIfam" id="NF006873">
    <property type="entry name" value="PRK09369.1"/>
    <property type="match status" value="1"/>
</dbReference>
<dbReference type="PANTHER" id="PTHR43783">
    <property type="entry name" value="UDP-N-ACETYLGLUCOSAMINE 1-CARBOXYVINYLTRANSFERASE"/>
    <property type="match status" value="1"/>
</dbReference>
<evidence type="ECO:0000256" key="6">
    <source>
        <dbReference type="ARBA" id="ARBA00022960"/>
    </source>
</evidence>
<dbReference type="GO" id="GO:0071555">
    <property type="term" value="P:cell wall organization"/>
    <property type="evidence" value="ECO:0007669"/>
    <property type="project" value="UniProtKB-KW"/>
</dbReference>
<dbReference type="InterPro" id="IPR001986">
    <property type="entry name" value="Enolpyruvate_Tfrase_dom"/>
</dbReference>
<comment type="catalytic activity">
    <reaction evidence="11 12">
        <text>phosphoenolpyruvate + UDP-N-acetyl-alpha-D-glucosamine = UDP-N-acetyl-3-O-(1-carboxyvinyl)-alpha-D-glucosamine + phosphate</text>
        <dbReference type="Rhea" id="RHEA:18681"/>
        <dbReference type="ChEBI" id="CHEBI:43474"/>
        <dbReference type="ChEBI" id="CHEBI:57705"/>
        <dbReference type="ChEBI" id="CHEBI:58702"/>
        <dbReference type="ChEBI" id="CHEBI:68483"/>
        <dbReference type="EC" id="2.5.1.7"/>
    </reaction>
</comment>
<evidence type="ECO:0000256" key="12">
    <source>
        <dbReference type="HAMAP-Rule" id="MF_00111"/>
    </source>
</evidence>
<dbReference type="InterPro" id="IPR050068">
    <property type="entry name" value="MurA_subfamily"/>
</dbReference>
<dbReference type="GO" id="GO:0005737">
    <property type="term" value="C:cytoplasm"/>
    <property type="evidence" value="ECO:0007669"/>
    <property type="project" value="UniProtKB-SubCell"/>
</dbReference>
<evidence type="ECO:0000256" key="8">
    <source>
        <dbReference type="ARBA" id="ARBA00023306"/>
    </source>
</evidence>
<dbReference type="Proteomes" id="UP000229976">
    <property type="component" value="Unassembled WGS sequence"/>
</dbReference>
<dbReference type="GO" id="GO:0009252">
    <property type="term" value="P:peptidoglycan biosynthetic process"/>
    <property type="evidence" value="ECO:0007669"/>
    <property type="project" value="UniProtKB-UniRule"/>
</dbReference>
<comment type="caution">
    <text evidence="14">The sequence shown here is derived from an EMBL/GenBank/DDBJ whole genome shotgun (WGS) entry which is preliminary data.</text>
</comment>
<dbReference type="HAMAP" id="MF_00111">
    <property type="entry name" value="MurA"/>
    <property type="match status" value="1"/>
</dbReference>
<dbReference type="EMBL" id="PCRO01000025">
    <property type="protein sequence ID" value="PIP22823.1"/>
    <property type="molecule type" value="Genomic_DNA"/>
</dbReference>
<keyword evidence="8 12" id="KW-0131">Cell cycle</keyword>
<evidence type="ECO:0000256" key="3">
    <source>
        <dbReference type="ARBA" id="ARBA00022490"/>
    </source>
</evidence>
<evidence type="ECO:0000256" key="11">
    <source>
        <dbReference type="ARBA" id="ARBA00047527"/>
    </source>
</evidence>
<dbReference type="InterPro" id="IPR013792">
    <property type="entry name" value="RNA3'P_cycl/enolpyr_Trfase_a/b"/>
</dbReference>
<comment type="caution">
    <text evidence="12">Lacks conserved residue(s) required for the propagation of feature annotation.</text>
</comment>
<dbReference type="CDD" id="cd01555">
    <property type="entry name" value="UdpNAET"/>
    <property type="match status" value="1"/>
</dbReference>
<keyword evidence="3 12" id="KW-0963">Cytoplasm</keyword>
<dbReference type="PANTHER" id="PTHR43783:SF1">
    <property type="entry name" value="UDP-N-ACETYLGLUCOSAMINE 1-CARBOXYVINYLTRANSFERASE"/>
    <property type="match status" value="1"/>
</dbReference>
<feature type="binding site" evidence="12">
    <location>
        <position position="118"/>
    </location>
    <ligand>
        <name>UDP-N-acetyl-alpha-D-glucosamine</name>
        <dbReference type="ChEBI" id="CHEBI:57705"/>
    </ligand>
</feature>
<keyword evidence="7 12" id="KW-0573">Peptidoglycan synthesis</keyword>
<dbReference type="InterPro" id="IPR036968">
    <property type="entry name" value="Enolpyruvate_Tfrase_sf"/>
</dbReference>
<evidence type="ECO:0000259" key="13">
    <source>
        <dbReference type="Pfam" id="PF00275"/>
    </source>
</evidence>
<dbReference type="GO" id="GO:0051301">
    <property type="term" value="P:cell division"/>
    <property type="evidence" value="ECO:0007669"/>
    <property type="project" value="UniProtKB-KW"/>
</dbReference>
<feature type="domain" description="Enolpyruvate transferase" evidence="13">
    <location>
        <begin position="32"/>
        <end position="434"/>
    </location>
</feature>
<dbReference type="GO" id="GO:0008760">
    <property type="term" value="F:UDP-N-acetylglucosamine 1-carboxyvinyltransferase activity"/>
    <property type="evidence" value="ECO:0007669"/>
    <property type="project" value="UniProtKB-UniRule"/>
</dbReference>
<dbReference type="NCBIfam" id="TIGR01072">
    <property type="entry name" value="murA"/>
    <property type="match status" value="1"/>
</dbReference>
<comment type="subcellular location">
    <subcellularLocation>
        <location evidence="1 12">Cytoplasm</location>
    </subcellularLocation>
</comment>
<keyword evidence="6 12" id="KW-0133">Cell shape</keyword>
<evidence type="ECO:0000256" key="1">
    <source>
        <dbReference type="ARBA" id="ARBA00004496"/>
    </source>
</evidence>
<feature type="binding site" evidence="12">
    <location>
        <position position="331"/>
    </location>
    <ligand>
        <name>UDP-N-acetyl-alpha-D-glucosamine</name>
        <dbReference type="ChEBI" id="CHEBI:57705"/>
    </ligand>
</feature>
<dbReference type="InterPro" id="IPR005750">
    <property type="entry name" value="UDP_GlcNAc_COvinyl_MurA"/>
</dbReference>
<dbReference type="GO" id="GO:0008360">
    <property type="term" value="P:regulation of cell shape"/>
    <property type="evidence" value="ECO:0007669"/>
    <property type="project" value="UniProtKB-KW"/>
</dbReference>
<evidence type="ECO:0000256" key="7">
    <source>
        <dbReference type="ARBA" id="ARBA00022984"/>
    </source>
</evidence>
<dbReference type="Pfam" id="PF00275">
    <property type="entry name" value="EPSP_synthase"/>
    <property type="match status" value="1"/>
</dbReference>
<evidence type="ECO:0000256" key="2">
    <source>
        <dbReference type="ARBA" id="ARBA00004752"/>
    </source>
</evidence>
<dbReference type="SUPFAM" id="SSF55205">
    <property type="entry name" value="EPT/RTPC-like"/>
    <property type="match status" value="1"/>
</dbReference>
<protein>
    <recommendedName>
        <fullName evidence="12">UDP-N-acetylglucosamine 1-carboxyvinyltransferase</fullName>
        <ecNumber evidence="12">2.5.1.7</ecNumber>
    </recommendedName>
    <alternativeName>
        <fullName evidence="12">Enoylpyruvate transferase</fullName>
    </alternativeName>
    <alternativeName>
        <fullName evidence="12">UDP-N-acetylglucosamine enolpyruvyl transferase</fullName>
        <shortName evidence="12">EPT</shortName>
    </alternativeName>
</protein>
<evidence type="ECO:0000256" key="9">
    <source>
        <dbReference type="ARBA" id="ARBA00023316"/>
    </source>
</evidence>
<evidence type="ECO:0000256" key="4">
    <source>
        <dbReference type="ARBA" id="ARBA00022618"/>
    </source>
</evidence>
<dbReference type="UniPathway" id="UPA00219"/>
<dbReference type="AlphaFoldDB" id="A0A2G9YVQ2"/>
<accession>A0A2G9YVQ2</accession>
<feature type="binding site" evidence="12">
    <location>
        <position position="353"/>
    </location>
    <ligand>
        <name>UDP-N-acetyl-alpha-D-glucosamine</name>
        <dbReference type="ChEBI" id="CHEBI:57705"/>
    </ligand>
</feature>
<proteinExistence type="inferred from homology"/>